<evidence type="ECO:0000313" key="2">
    <source>
        <dbReference type="EMBL" id="PSM44049.1"/>
    </source>
</evidence>
<comment type="caution">
    <text evidence="2">The sequence shown here is derived from an EMBL/GenBank/DDBJ whole genome shotgun (WGS) entry which is preliminary data.</text>
</comment>
<dbReference type="EMBL" id="PYBJ01000003">
    <property type="protein sequence ID" value="PSM44049.1"/>
    <property type="molecule type" value="Genomic_DNA"/>
</dbReference>
<proteinExistence type="predicted"/>
<reference evidence="2 3" key="1">
    <citation type="submission" date="2018-03" db="EMBL/GenBank/DDBJ databases">
        <title>Streptomyces dioscori sp. nov., a novel endophytic actinobacterium isolated from bulbil of Dioscorea bulbifera L.</title>
        <authorList>
            <person name="Zhikuan W."/>
        </authorList>
    </citation>
    <scope>NUCLEOTIDE SEQUENCE [LARGE SCALE GENOMIC DNA]</scope>
    <source>
        <strain evidence="2 3">A217</strain>
    </source>
</reference>
<feature type="compositionally biased region" description="Basic and acidic residues" evidence="1">
    <location>
        <begin position="37"/>
        <end position="70"/>
    </location>
</feature>
<sequence>MAMKDQFQDKTEELQRNAKQKLGERRDQAGERGQQMPERERPAERERPDRERPERRAPEGTRERRDEFDV</sequence>
<dbReference type="Proteomes" id="UP000240429">
    <property type="component" value="Unassembled WGS sequence"/>
</dbReference>
<keyword evidence="3" id="KW-1185">Reference proteome</keyword>
<dbReference type="AlphaFoldDB" id="A0A2P8QCS1"/>
<name>A0A2P8QCS1_9ACTN</name>
<evidence type="ECO:0000313" key="3">
    <source>
        <dbReference type="Proteomes" id="UP000240429"/>
    </source>
</evidence>
<evidence type="ECO:0000256" key="1">
    <source>
        <dbReference type="SAM" id="MobiDB-lite"/>
    </source>
</evidence>
<organism evidence="2 3">
    <name type="scientific">Streptomyces dioscori</name>
    <dbReference type="NCBI Taxonomy" id="2109333"/>
    <lineage>
        <taxon>Bacteria</taxon>
        <taxon>Bacillati</taxon>
        <taxon>Actinomycetota</taxon>
        <taxon>Actinomycetes</taxon>
        <taxon>Kitasatosporales</taxon>
        <taxon>Streptomycetaceae</taxon>
        <taxon>Streptomyces</taxon>
        <taxon>Streptomyces aurantiacus group</taxon>
    </lineage>
</organism>
<accession>A0A2P8QCS1</accession>
<feature type="compositionally biased region" description="Basic and acidic residues" evidence="1">
    <location>
        <begin position="1"/>
        <end position="30"/>
    </location>
</feature>
<feature type="region of interest" description="Disordered" evidence="1">
    <location>
        <begin position="1"/>
        <end position="70"/>
    </location>
</feature>
<protein>
    <submittedName>
        <fullName evidence="2">Uncharacterized protein</fullName>
    </submittedName>
</protein>
<dbReference type="OrthoDB" id="4328151at2"/>
<dbReference type="RefSeq" id="WP_107015563.1">
    <property type="nucleotide sequence ID" value="NZ_KZ679039.1"/>
</dbReference>
<gene>
    <name evidence="2" type="ORF">C6Y14_06685</name>
</gene>